<proteinExistence type="predicted"/>
<dbReference type="Gene3D" id="1.10.287.130">
    <property type="match status" value="1"/>
</dbReference>
<dbReference type="InterPro" id="IPR005467">
    <property type="entry name" value="His_kinase_dom"/>
</dbReference>
<keyword evidence="6" id="KW-0902">Two-component regulatory system</keyword>
<evidence type="ECO:0000313" key="10">
    <source>
        <dbReference type="Proteomes" id="UP000178636"/>
    </source>
</evidence>
<evidence type="ECO:0000256" key="3">
    <source>
        <dbReference type="ARBA" id="ARBA00022553"/>
    </source>
</evidence>
<reference evidence="9 10" key="1">
    <citation type="journal article" date="2016" name="Nat. Commun.">
        <title>Thousands of microbial genomes shed light on interconnected biogeochemical processes in an aquifer system.</title>
        <authorList>
            <person name="Anantharaman K."/>
            <person name="Brown C.T."/>
            <person name="Hug L.A."/>
            <person name="Sharon I."/>
            <person name="Castelle C.J."/>
            <person name="Probst A.J."/>
            <person name="Thomas B.C."/>
            <person name="Singh A."/>
            <person name="Wilkins M.J."/>
            <person name="Karaoz U."/>
            <person name="Brodie E.L."/>
            <person name="Williams K.H."/>
            <person name="Hubbard S.S."/>
            <person name="Banfield J.F."/>
        </authorList>
    </citation>
    <scope>NUCLEOTIDE SEQUENCE [LARGE SCALE GENOMIC DNA]</scope>
</reference>
<dbReference type="GO" id="GO:0000155">
    <property type="term" value="F:phosphorelay sensor kinase activity"/>
    <property type="evidence" value="ECO:0007669"/>
    <property type="project" value="InterPro"/>
</dbReference>
<dbReference type="PROSITE" id="PS50109">
    <property type="entry name" value="HIS_KIN"/>
    <property type="match status" value="1"/>
</dbReference>
<evidence type="ECO:0000256" key="1">
    <source>
        <dbReference type="ARBA" id="ARBA00000085"/>
    </source>
</evidence>
<dbReference type="EC" id="2.7.13.3" evidence="2"/>
<dbReference type="AlphaFoldDB" id="A0A1G2DKT7"/>
<feature type="domain" description="Histidine kinase" evidence="8">
    <location>
        <begin position="251"/>
        <end position="471"/>
    </location>
</feature>
<evidence type="ECO:0000256" key="6">
    <source>
        <dbReference type="ARBA" id="ARBA00023012"/>
    </source>
</evidence>
<keyword evidence="7" id="KW-1133">Transmembrane helix</keyword>
<comment type="catalytic activity">
    <reaction evidence="1">
        <text>ATP + protein L-histidine = ADP + protein N-phospho-L-histidine.</text>
        <dbReference type="EC" id="2.7.13.3"/>
    </reaction>
</comment>
<dbReference type="PANTHER" id="PTHR43711:SF1">
    <property type="entry name" value="HISTIDINE KINASE 1"/>
    <property type="match status" value="1"/>
</dbReference>
<accession>A0A1G2DKT7</accession>
<feature type="transmembrane region" description="Helical" evidence="7">
    <location>
        <begin position="55"/>
        <end position="73"/>
    </location>
</feature>
<dbReference type="Proteomes" id="UP000178636">
    <property type="component" value="Unassembled WGS sequence"/>
</dbReference>
<dbReference type="InterPro" id="IPR003594">
    <property type="entry name" value="HATPase_dom"/>
</dbReference>
<dbReference type="CDD" id="cd00075">
    <property type="entry name" value="HATPase"/>
    <property type="match status" value="1"/>
</dbReference>
<dbReference type="PANTHER" id="PTHR43711">
    <property type="entry name" value="TWO-COMPONENT HISTIDINE KINASE"/>
    <property type="match status" value="1"/>
</dbReference>
<feature type="transmembrane region" description="Helical" evidence="7">
    <location>
        <begin position="161"/>
        <end position="185"/>
    </location>
</feature>
<dbReference type="SMART" id="SM00388">
    <property type="entry name" value="HisKA"/>
    <property type="match status" value="1"/>
</dbReference>
<organism evidence="9 10">
    <name type="scientific">Candidatus Lloydbacteria bacterium RIFCSPHIGHO2_02_FULL_54_17</name>
    <dbReference type="NCBI Taxonomy" id="1798664"/>
    <lineage>
        <taxon>Bacteria</taxon>
        <taxon>Candidatus Lloydiibacteriota</taxon>
    </lineage>
</organism>
<evidence type="ECO:0000256" key="4">
    <source>
        <dbReference type="ARBA" id="ARBA00022679"/>
    </source>
</evidence>
<dbReference type="InterPro" id="IPR036890">
    <property type="entry name" value="HATPase_C_sf"/>
</dbReference>
<comment type="caution">
    <text evidence="9">The sequence shown here is derived from an EMBL/GenBank/DDBJ whole genome shotgun (WGS) entry which is preliminary data.</text>
</comment>
<evidence type="ECO:0000256" key="5">
    <source>
        <dbReference type="ARBA" id="ARBA00022777"/>
    </source>
</evidence>
<name>A0A1G2DKT7_9BACT</name>
<dbReference type="EMBL" id="MHLO01000002">
    <property type="protein sequence ID" value="OGZ13581.1"/>
    <property type="molecule type" value="Genomic_DNA"/>
</dbReference>
<evidence type="ECO:0000256" key="7">
    <source>
        <dbReference type="SAM" id="Phobius"/>
    </source>
</evidence>
<keyword evidence="7" id="KW-0812">Transmembrane</keyword>
<gene>
    <name evidence="9" type="ORF">A3C93_04925</name>
</gene>
<dbReference type="InterPro" id="IPR050736">
    <property type="entry name" value="Sensor_HK_Regulatory"/>
</dbReference>
<dbReference type="PRINTS" id="PR00344">
    <property type="entry name" value="BCTRLSENSOR"/>
</dbReference>
<dbReference type="Gene3D" id="3.30.565.10">
    <property type="entry name" value="Histidine kinase-like ATPase, C-terminal domain"/>
    <property type="match status" value="1"/>
</dbReference>
<sequence length="471" mass="51841">MKENGMHPTTNHETLAQSARWIVSARWYYAPLALLLALLLGAESATLLGIKFAPAALLVFVLPLNITLSYLLRRFSAGPDPLRKVHRLNVVQIGLDLLFFFALALFITGPAASIAQTFFLVPIVLAMLVFGFAGIICVSVLSAILFLSATVMGDGGAGLPSVALSLSGGAVFLAYILVGFFGGFFSRMMKRRDLLLTGEIAKGQEQVKRLQKLTDEFDQSAKLLVRRDLELTSANEQLKQFDRMKSEIISVVAHQLRTPLSGIKWTLKMLLDGDSGKVSKEQHDLLSKGFESNERMVALINDMLAVDRLESGKIKYDFVPTQFESLIEEMIESLKPIAEHKKVRIAFLAPKRPLPKIKLDPEKMRDVLQNVMDNAVKYTKQGGLVTVGVSEEGGGLHFWVEDDGIGIPDEAKNKIFARFFRARNAIATETDGSGLGLFIAQSVVRRHGGKIWFESVEGKGTTFHVTLPAVP</sequence>
<evidence type="ECO:0000256" key="2">
    <source>
        <dbReference type="ARBA" id="ARBA00012438"/>
    </source>
</evidence>
<keyword evidence="4" id="KW-0808">Transferase</keyword>
<dbReference type="CDD" id="cd00082">
    <property type="entry name" value="HisKA"/>
    <property type="match status" value="1"/>
</dbReference>
<dbReference type="Pfam" id="PF00512">
    <property type="entry name" value="HisKA"/>
    <property type="match status" value="1"/>
</dbReference>
<evidence type="ECO:0000259" key="8">
    <source>
        <dbReference type="PROSITE" id="PS50109"/>
    </source>
</evidence>
<feature type="transmembrane region" description="Helical" evidence="7">
    <location>
        <begin position="27"/>
        <end position="48"/>
    </location>
</feature>
<dbReference type="SUPFAM" id="SSF55874">
    <property type="entry name" value="ATPase domain of HSP90 chaperone/DNA topoisomerase II/histidine kinase"/>
    <property type="match status" value="1"/>
</dbReference>
<dbReference type="Pfam" id="PF02518">
    <property type="entry name" value="HATPase_c"/>
    <property type="match status" value="1"/>
</dbReference>
<dbReference type="STRING" id="1798664.A3C93_04925"/>
<feature type="transmembrane region" description="Helical" evidence="7">
    <location>
        <begin position="93"/>
        <end position="112"/>
    </location>
</feature>
<dbReference type="FunFam" id="3.30.565.10:FF:000006">
    <property type="entry name" value="Sensor histidine kinase WalK"/>
    <property type="match status" value="1"/>
</dbReference>
<keyword evidence="3" id="KW-0597">Phosphoprotein</keyword>
<dbReference type="InterPro" id="IPR004358">
    <property type="entry name" value="Sig_transdc_His_kin-like_C"/>
</dbReference>
<keyword evidence="7" id="KW-0472">Membrane</keyword>
<dbReference type="SUPFAM" id="SSF47384">
    <property type="entry name" value="Homodimeric domain of signal transducing histidine kinase"/>
    <property type="match status" value="1"/>
</dbReference>
<dbReference type="SMART" id="SM00387">
    <property type="entry name" value="HATPase_c"/>
    <property type="match status" value="1"/>
</dbReference>
<dbReference type="InterPro" id="IPR003661">
    <property type="entry name" value="HisK_dim/P_dom"/>
</dbReference>
<feature type="transmembrane region" description="Helical" evidence="7">
    <location>
        <begin position="119"/>
        <end position="149"/>
    </location>
</feature>
<keyword evidence="5" id="KW-0418">Kinase</keyword>
<protein>
    <recommendedName>
        <fullName evidence="2">histidine kinase</fullName>
        <ecNumber evidence="2">2.7.13.3</ecNumber>
    </recommendedName>
</protein>
<evidence type="ECO:0000313" key="9">
    <source>
        <dbReference type="EMBL" id="OGZ13581.1"/>
    </source>
</evidence>
<dbReference type="InterPro" id="IPR036097">
    <property type="entry name" value="HisK_dim/P_sf"/>
</dbReference>